<dbReference type="GO" id="GO:0030427">
    <property type="term" value="C:site of polarized growth"/>
    <property type="evidence" value="ECO:0007669"/>
    <property type="project" value="TreeGrafter"/>
</dbReference>
<feature type="domain" description="Cell morphogenesis central region" evidence="2">
    <location>
        <begin position="706"/>
        <end position="792"/>
    </location>
</feature>
<evidence type="ECO:0000259" key="2">
    <source>
        <dbReference type="Pfam" id="PF14228"/>
    </source>
</evidence>
<dbReference type="Pfam" id="PF14228">
    <property type="entry name" value="MOR2-PAG1_mid"/>
    <property type="match status" value="1"/>
</dbReference>
<proteinExistence type="predicted"/>
<dbReference type="PANTHER" id="PTHR12295">
    <property type="entry name" value="FURRY-RELATED"/>
    <property type="match status" value="1"/>
</dbReference>
<comment type="caution">
    <text evidence="3">The sequence shown here is derived from an EMBL/GenBank/DDBJ whole genome shotgun (WGS) entry which is preliminary data.</text>
</comment>
<protein>
    <recommendedName>
        <fullName evidence="2">Cell morphogenesis central region domain-containing protein</fullName>
    </recommendedName>
</protein>
<accession>A0A4U1ENZ3</accession>
<dbReference type="AlphaFoldDB" id="A0A4U1ENZ3"/>
<evidence type="ECO:0000256" key="1">
    <source>
        <dbReference type="SAM" id="MobiDB-lite"/>
    </source>
</evidence>
<evidence type="ECO:0000313" key="4">
    <source>
        <dbReference type="Proteomes" id="UP000308365"/>
    </source>
</evidence>
<reference evidence="4" key="1">
    <citation type="journal article" date="2019" name="IScience">
        <title>Narwhal Genome Reveals Long-Term Low Genetic Diversity despite Current Large Abundance Size.</title>
        <authorList>
            <person name="Westbury M.V."/>
            <person name="Petersen B."/>
            <person name="Garde E."/>
            <person name="Heide-Jorgensen M.P."/>
            <person name="Lorenzen E.D."/>
        </authorList>
    </citation>
    <scope>NUCLEOTIDE SEQUENCE [LARGE SCALE GENOMIC DNA]</scope>
</reference>
<dbReference type="PANTHER" id="PTHR12295:SF29">
    <property type="entry name" value="PROTEIN FURRY HOMOLOG"/>
    <property type="match status" value="1"/>
</dbReference>
<sequence>MDDELRHIAQNSLQGLLVDFSDWREDVLFGFTNFLLREVNDMHHTLLDSSLKLLLQLLTQWKLLIANGSSHRIHSERGPHCSVLHAVEGFALVLLCSFQVATRKLSVLILKEIRALFIALGQPEDDDRPMIDVMDQLSSSILESFIHVAASDSATLPLTHSVDLQWLVEWNAVLVNSHYDVKSPSHVWIFAQSVKDPWVLCLFSFLRQENLPKHCPTALSYAWPYAFTRLQSVMPLVDPNPINAKKTSTAGSGDSYVTLWRNYLILCFGVAKPSIMSPGHLRASTPEIMATTPDGTVSYDNKAIGTPSVGVLLKQLVPLMRLEGIEITEELVEELHPLMKEALERRPENKKRRERRDLLRLQLLRIFELLADAGVISDSTNGALERDTLALGALFLEYVDLTRMLLEAENDKEVEILKDIRAHFSAMVANLIQRVPVHHRRFLFPQQSLRHHLFILFSQWAGPFSIMFTPLDRYSDRNHQITRYQYCALKAMSAVLCCGPVFDNVGLSPDGYLYKWLDNILACQDLRVHQLGCEVVVLLLELNPDQINLFNWAIDRCYTGSYQLASGCFKAIATILEAKLFVYSKKVAEQRPGSILYGTHGPLPPLYSVSLALLSCELARMYPELTLPLFSEVSQRFPTTHPNGRQIMLTYLLPWLHNIELVDSRLLLPGSSPSSPEDDVKDREGEGTASQGLKGNGWGSPEATSLVLNNLMYMTAKYGDEVPGPEMENAWNALANNEKWSNNLRITLQFLISLCGVSSDTLLLPYIKKVAIYLCRNNTIQTMEELLFELQQTEPVNPIVQHCDNPPFYRFAASSKASAAASGRGQAAG</sequence>
<evidence type="ECO:0000313" key="3">
    <source>
        <dbReference type="EMBL" id="TKC37626.1"/>
    </source>
</evidence>
<dbReference type="GO" id="GO:0005938">
    <property type="term" value="C:cell cortex"/>
    <property type="evidence" value="ECO:0007669"/>
    <property type="project" value="TreeGrafter"/>
</dbReference>
<dbReference type="InterPro" id="IPR029473">
    <property type="entry name" value="MOR2-PAG1_mid"/>
</dbReference>
<feature type="region of interest" description="Disordered" evidence="1">
    <location>
        <begin position="670"/>
        <end position="700"/>
    </location>
</feature>
<dbReference type="InterPro" id="IPR039867">
    <property type="entry name" value="Furry/Tao3/Mor2"/>
</dbReference>
<name>A0A4U1ENZ3_MONMO</name>
<gene>
    <name evidence="3" type="ORF">EI555_009605</name>
</gene>
<dbReference type="EMBL" id="RWIC01001113">
    <property type="protein sequence ID" value="TKC37626.1"/>
    <property type="molecule type" value="Genomic_DNA"/>
</dbReference>
<organism evidence="3 4">
    <name type="scientific">Monodon monoceros</name>
    <name type="common">Narwhal</name>
    <name type="synonym">Ceratodon monodon</name>
    <dbReference type="NCBI Taxonomy" id="40151"/>
    <lineage>
        <taxon>Eukaryota</taxon>
        <taxon>Metazoa</taxon>
        <taxon>Chordata</taxon>
        <taxon>Craniata</taxon>
        <taxon>Vertebrata</taxon>
        <taxon>Euteleostomi</taxon>
        <taxon>Mammalia</taxon>
        <taxon>Eutheria</taxon>
        <taxon>Laurasiatheria</taxon>
        <taxon>Artiodactyla</taxon>
        <taxon>Whippomorpha</taxon>
        <taxon>Cetacea</taxon>
        <taxon>Odontoceti</taxon>
        <taxon>Monodontidae</taxon>
        <taxon>Monodon</taxon>
    </lineage>
</organism>
<dbReference type="Proteomes" id="UP000308365">
    <property type="component" value="Unassembled WGS sequence"/>
</dbReference>
<dbReference type="GO" id="GO:0000902">
    <property type="term" value="P:cell morphogenesis"/>
    <property type="evidence" value="ECO:0007669"/>
    <property type="project" value="InterPro"/>
</dbReference>
<dbReference type="GO" id="GO:0031175">
    <property type="term" value="P:neuron projection development"/>
    <property type="evidence" value="ECO:0007669"/>
    <property type="project" value="TreeGrafter"/>
</dbReference>